<evidence type="ECO:0008006" key="4">
    <source>
        <dbReference type="Google" id="ProtNLM"/>
    </source>
</evidence>
<protein>
    <recommendedName>
        <fullName evidence="4">Membrane protein 6-pyruvoyl-tetrahydropterin synthase-related domain-containing protein</fullName>
    </recommendedName>
</protein>
<feature type="transmembrane region" description="Helical" evidence="1">
    <location>
        <begin position="448"/>
        <end position="466"/>
    </location>
</feature>
<name>A0ABV6Z0F7_UNCC1</name>
<keyword evidence="3" id="KW-1185">Reference proteome</keyword>
<feature type="transmembrane region" description="Helical" evidence="1">
    <location>
        <begin position="107"/>
        <end position="127"/>
    </location>
</feature>
<evidence type="ECO:0000313" key="3">
    <source>
        <dbReference type="Proteomes" id="UP001594351"/>
    </source>
</evidence>
<keyword evidence="1" id="KW-0812">Transmembrane</keyword>
<feature type="transmembrane region" description="Helical" evidence="1">
    <location>
        <begin position="25"/>
        <end position="51"/>
    </location>
</feature>
<feature type="transmembrane region" description="Helical" evidence="1">
    <location>
        <begin position="58"/>
        <end position="80"/>
    </location>
</feature>
<feature type="transmembrane region" description="Helical" evidence="1">
    <location>
        <begin position="699"/>
        <end position="723"/>
    </location>
</feature>
<feature type="transmembrane region" description="Helical" evidence="1">
    <location>
        <begin position="397"/>
        <end position="414"/>
    </location>
</feature>
<evidence type="ECO:0000313" key="2">
    <source>
        <dbReference type="EMBL" id="MFC1851932.1"/>
    </source>
</evidence>
<feature type="transmembrane region" description="Helical" evidence="1">
    <location>
        <begin position="192"/>
        <end position="212"/>
    </location>
</feature>
<dbReference type="Proteomes" id="UP001594351">
    <property type="component" value="Unassembled WGS sequence"/>
</dbReference>
<feature type="transmembrane region" description="Helical" evidence="1">
    <location>
        <begin position="244"/>
        <end position="262"/>
    </location>
</feature>
<sequence length="729" mass="83797">MVHLQDEEYGAIPGWNSLPRTLVPLLIFLILSLLNFIYSLFPTSFLFLTLVSKFPERYTLLFCIWMVVIVVVGCGLTFLISRARGRPDIEIVPDTRPVFRFDGDTSLVILLYVISGAQFFFTFPLSSFPQLIFHGDFPYHYLVTLRGVAAIKAGALFGWEHNFLGGYPAFLDFSKDLGPFLLPLTYFFEAPVAYHLLILITVLLLPLLYLFWCRTLFGDRIFCLRATIFFLLLVIMNFRNLMNGMVNALVGLALFLFTTALFRRVSETQKTYLLVLVLLSLIALCHVHGSFFIFSLLYLLFDYIYFNDTEPVKNKKMFLLLFMIVGITPYFSQHLEMRGYSITTSKLVEEGFLFGLLSFLKHLINPYRWHEWGNYGIFLFFLLPSLVSPRKNGSHRFLILVGLFFFSLTALKTTKYIGFALSRNDYILLPIACVWAGFLFRNQRWTNFLPFLMSSVLLFGISFLPFPKQLPHIENNHYEDLNKLVAENKESRVLIENTARWNAAYPGFYSEKSPLPHFEPYIGLLTGRSLLSNPGTDPYHYSVFRMNTITGGTFLGKPLWASDRERIIAHLKKWSIHYIIVWSQISKQYFAADVDNFEYGGRLNDLTVFRFKQPLASAVKIFGQGIGRMRKITPFSIQVTLENVEQGNLIVVNMNYFPAWTGFSESHQILLFGYDGQLAFVCPDSGSFTVNLHYSPPVISFYITFITLMLALPFFVLPTLFTLTKSDGS</sequence>
<reference evidence="2 3" key="1">
    <citation type="submission" date="2024-09" db="EMBL/GenBank/DDBJ databases">
        <title>Laminarin stimulates single cell rates of sulfate reduction while oxygen inhibits transcriptomic activity in coastal marine sediment.</title>
        <authorList>
            <person name="Lindsay M."/>
            <person name="Orcutt B."/>
            <person name="Emerson D."/>
            <person name="Stepanauskas R."/>
            <person name="D'Angelo T."/>
        </authorList>
    </citation>
    <scope>NUCLEOTIDE SEQUENCE [LARGE SCALE GENOMIC DNA]</scope>
    <source>
        <strain evidence="2">SAG AM-311-K15</strain>
    </source>
</reference>
<dbReference type="EMBL" id="JBHPBY010000243">
    <property type="protein sequence ID" value="MFC1851932.1"/>
    <property type="molecule type" value="Genomic_DNA"/>
</dbReference>
<feature type="transmembrane region" description="Helical" evidence="1">
    <location>
        <begin position="274"/>
        <end position="297"/>
    </location>
</feature>
<feature type="transmembrane region" description="Helical" evidence="1">
    <location>
        <begin position="317"/>
        <end position="335"/>
    </location>
</feature>
<gene>
    <name evidence="2" type="ORF">ACFL27_17200</name>
</gene>
<evidence type="ECO:0000256" key="1">
    <source>
        <dbReference type="SAM" id="Phobius"/>
    </source>
</evidence>
<keyword evidence="1" id="KW-0472">Membrane</keyword>
<keyword evidence="1" id="KW-1133">Transmembrane helix</keyword>
<comment type="caution">
    <text evidence="2">The sequence shown here is derived from an EMBL/GenBank/DDBJ whole genome shotgun (WGS) entry which is preliminary data.</text>
</comment>
<feature type="transmembrane region" description="Helical" evidence="1">
    <location>
        <begin position="221"/>
        <end position="238"/>
    </location>
</feature>
<organism evidence="2 3">
    <name type="scientific">candidate division CSSED10-310 bacterium</name>
    <dbReference type="NCBI Taxonomy" id="2855610"/>
    <lineage>
        <taxon>Bacteria</taxon>
        <taxon>Bacteria division CSSED10-310</taxon>
    </lineage>
</organism>
<proteinExistence type="predicted"/>
<accession>A0ABV6Z0F7</accession>